<gene>
    <name evidence="2" type="ORF">TI39_contig397g00027</name>
</gene>
<dbReference type="EMBL" id="LAFY01000389">
    <property type="protein sequence ID" value="KJX98694.1"/>
    <property type="molecule type" value="Genomic_DNA"/>
</dbReference>
<dbReference type="Pfam" id="PF13919">
    <property type="entry name" value="ASXH"/>
    <property type="match status" value="1"/>
</dbReference>
<proteinExistence type="predicted"/>
<evidence type="ECO:0000313" key="3">
    <source>
        <dbReference type="Proteomes" id="UP000033647"/>
    </source>
</evidence>
<dbReference type="AlphaFoldDB" id="A0A0F4GMN4"/>
<keyword evidence="3" id="KW-1185">Reference proteome</keyword>
<dbReference type="Proteomes" id="UP000033647">
    <property type="component" value="Unassembled WGS sequence"/>
</dbReference>
<name>A0A0F4GMN4_9PEZI</name>
<protein>
    <recommendedName>
        <fullName evidence="1">ASX DEUBAD domain-containing protein</fullName>
    </recommendedName>
</protein>
<feature type="domain" description="ASX DEUBAD" evidence="1">
    <location>
        <begin position="6"/>
        <end position="123"/>
    </location>
</feature>
<evidence type="ECO:0000259" key="1">
    <source>
        <dbReference type="Pfam" id="PF13919"/>
    </source>
</evidence>
<accession>A0A0F4GMN4</accession>
<comment type="caution">
    <text evidence="2">The sequence shown here is derived from an EMBL/GenBank/DDBJ whole genome shotgun (WGS) entry which is preliminary data.</text>
</comment>
<reference evidence="2 3" key="1">
    <citation type="submission" date="2015-03" db="EMBL/GenBank/DDBJ databases">
        <title>RNA-seq based gene annotation and comparative genomics of four Zymoseptoria species reveal species-specific pathogenicity related genes and transposable element activity.</title>
        <authorList>
            <person name="Grandaubert J."/>
            <person name="Bhattacharyya A."/>
            <person name="Stukenbrock E.H."/>
        </authorList>
    </citation>
    <scope>NUCLEOTIDE SEQUENCE [LARGE SCALE GENOMIC DNA]</scope>
    <source>
        <strain evidence="2 3">Zb18110</strain>
    </source>
</reference>
<dbReference type="OrthoDB" id="2289918at2759"/>
<dbReference type="STRING" id="1047168.A0A0F4GMN4"/>
<organism evidence="2 3">
    <name type="scientific">Zymoseptoria brevis</name>
    <dbReference type="NCBI Taxonomy" id="1047168"/>
    <lineage>
        <taxon>Eukaryota</taxon>
        <taxon>Fungi</taxon>
        <taxon>Dikarya</taxon>
        <taxon>Ascomycota</taxon>
        <taxon>Pezizomycotina</taxon>
        <taxon>Dothideomycetes</taxon>
        <taxon>Dothideomycetidae</taxon>
        <taxon>Mycosphaerellales</taxon>
        <taxon>Mycosphaerellaceae</taxon>
        <taxon>Zymoseptoria</taxon>
    </lineage>
</organism>
<sequence>MATAATQKRWLTANKSKLHNKNLDYSIILRKDDAWDQIPAATRQQLYALIPPRPDGEPHDINVNPLKCPHEKYIRRAIKSWQEDLIDGKEAKAWRESAVQAGKDRDAGLWDDFREAEREKYWGAREEEAVNGVEDGEDELMGDGKGERG</sequence>
<dbReference type="InterPro" id="IPR028020">
    <property type="entry name" value="ASX_DEUBAD_dom"/>
</dbReference>
<evidence type="ECO:0000313" key="2">
    <source>
        <dbReference type="EMBL" id="KJX98694.1"/>
    </source>
</evidence>